<evidence type="ECO:0000256" key="1">
    <source>
        <dbReference type="ARBA" id="ARBA00001946"/>
    </source>
</evidence>
<comment type="cofactor">
    <cofactor evidence="1">
        <name>Mg(2+)</name>
        <dbReference type="ChEBI" id="CHEBI:18420"/>
    </cofactor>
</comment>
<evidence type="ECO:0000256" key="13">
    <source>
        <dbReference type="ARBA" id="ARBA00040794"/>
    </source>
</evidence>
<keyword evidence="5" id="KW-0479">Metal-binding</keyword>
<comment type="similarity">
    <text evidence="2">Belongs to the Nudix hydrolase family.</text>
</comment>
<comment type="caution">
    <text evidence="18">The sequence shown here is derived from an EMBL/GenBank/DDBJ whole genome shotgun (WGS) entry which is preliminary data.</text>
</comment>
<proteinExistence type="inferred from homology"/>
<name>A0ABQ2QR11_9GAMM</name>
<dbReference type="InterPro" id="IPR020084">
    <property type="entry name" value="NUDIX_hydrolase_CS"/>
</dbReference>
<keyword evidence="9" id="KW-0234">DNA repair</keyword>
<organism evidence="18 19">
    <name type="scientific">Shewanella ulleungensis</name>
    <dbReference type="NCBI Taxonomy" id="2282699"/>
    <lineage>
        <taxon>Bacteria</taxon>
        <taxon>Pseudomonadati</taxon>
        <taxon>Pseudomonadota</taxon>
        <taxon>Gammaproteobacteria</taxon>
        <taxon>Alteromonadales</taxon>
        <taxon>Shewanellaceae</taxon>
        <taxon>Shewanella</taxon>
    </lineage>
</organism>
<dbReference type="InterPro" id="IPR015797">
    <property type="entry name" value="NUDIX_hydrolase-like_dom_sf"/>
</dbReference>
<evidence type="ECO:0000256" key="7">
    <source>
        <dbReference type="ARBA" id="ARBA00022801"/>
    </source>
</evidence>
<keyword evidence="4" id="KW-0235">DNA replication</keyword>
<dbReference type="Gene3D" id="3.90.79.10">
    <property type="entry name" value="Nucleoside Triphosphate Pyrophosphohydrolase"/>
    <property type="match status" value="1"/>
</dbReference>
<evidence type="ECO:0000256" key="15">
    <source>
        <dbReference type="ARBA" id="ARBA00041979"/>
    </source>
</evidence>
<evidence type="ECO:0000256" key="10">
    <source>
        <dbReference type="ARBA" id="ARBA00035861"/>
    </source>
</evidence>
<keyword evidence="8" id="KW-0460">Magnesium</keyword>
<gene>
    <name evidence="18" type="primary">mutT</name>
    <name evidence="18" type="ORF">GCM10009410_24140</name>
</gene>
<keyword evidence="3" id="KW-0515">Mutator protein</keyword>
<evidence type="ECO:0000256" key="14">
    <source>
        <dbReference type="ARBA" id="ARBA00041592"/>
    </source>
</evidence>
<dbReference type="PRINTS" id="PR00502">
    <property type="entry name" value="NUDIXFAMILY"/>
</dbReference>
<keyword evidence="19" id="KW-1185">Reference proteome</keyword>
<protein>
    <recommendedName>
        <fullName evidence="13">8-oxo-dGTP diphosphatase</fullName>
        <ecNumber evidence="12">3.6.1.55</ecNumber>
    </recommendedName>
    <alternativeName>
        <fullName evidence="16">7,8-dihydro-8-oxoguanine-triphosphatase</fullName>
    </alternativeName>
    <alternativeName>
        <fullName evidence="15">Mutator protein MutT</fullName>
    </alternativeName>
    <alternativeName>
        <fullName evidence="14">dGTP pyrophosphohydrolase</fullName>
    </alternativeName>
</protein>
<dbReference type="InterPro" id="IPR000086">
    <property type="entry name" value="NUDIX_hydrolase_dom"/>
</dbReference>
<dbReference type="EMBL" id="BMQW01000005">
    <property type="protein sequence ID" value="GGP89212.1"/>
    <property type="molecule type" value="Genomic_DNA"/>
</dbReference>
<accession>A0ABQ2QR11</accession>
<sequence length="132" mass="15173">MQKRIHVAVGVIINIQKQVLLAKRHDHLHQGGKWEFPGGKVEQNESVTEALIRELKEEVDLDINQTTEFMDISHDYPDKHVRLDIHLVTDFTGNAVGVEGQQVKWVYIHDLNDYQFPEANKPIIDKLLALNS</sequence>
<evidence type="ECO:0000256" key="5">
    <source>
        <dbReference type="ARBA" id="ARBA00022723"/>
    </source>
</evidence>
<dbReference type="PROSITE" id="PS51462">
    <property type="entry name" value="NUDIX"/>
    <property type="match status" value="1"/>
</dbReference>
<evidence type="ECO:0000256" key="9">
    <source>
        <dbReference type="ARBA" id="ARBA00023204"/>
    </source>
</evidence>
<evidence type="ECO:0000256" key="8">
    <source>
        <dbReference type="ARBA" id="ARBA00022842"/>
    </source>
</evidence>
<dbReference type="NCBIfam" id="TIGR00586">
    <property type="entry name" value="mutt"/>
    <property type="match status" value="1"/>
</dbReference>
<dbReference type="Proteomes" id="UP000654004">
    <property type="component" value="Unassembled WGS sequence"/>
</dbReference>
<evidence type="ECO:0000256" key="6">
    <source>
        <dbReference type="ARBA" id="ARBA00022763"/>
    </source>
</evidence>
<dbReference type="InterPro" id="IPR047127">
    <property type="entry name" value="MutT-like"/>
</dbReference>
<dbReference type="RefSeq" id="WP_188956542.1">
    <property type="nucleotide sequence ID" value="NZ_BMQW01000005.1"/>
</dbReference>
<dbReference type="EC" id="3.6.1.55" evidence="12"/>
<evidence type="ECO:0000256" key="3">
    <source>
        <dbReference type="ARBA" id="ARBA00022457"/>
    </source>
</evidence>
<dbReference type="InterPro" id="IPR020476">
    <property type="entry name" value="Nudix_hydrolase"/>
</dbReference>
<evidence type="ECO:0000313" key="19">
    <source>
        <dbReference type="Proteomes" id="UP000654004"/>
    </source>
</evidence>
<evidence type="ECO:0000313" key="18">
    <source>
        <dbReference type="EMBL" id="GGP89212.1"/>
    </source>
</evidence>
<evidence type="ECO:0000256" key="12">
    <source>
        <dbReference type="ARBA" id="ARBA00038905"/>
    </source>
</evidence>
<dbReference type="PANTHER" id="PTHR47707">
    <property type="entry name" value="8-OXO-DGTP DIPHOSPHATASE"/>
    <property type="match status" value="1"/>
</dbReference>
<dbReference type="InterPro" id="IPR003561">
    <property type="entry name" value="Mutator_MutT"/>
</dbReference>
<feature type="domain" description="Nudix hydrolase" evidence="17">
    <location>
        <begin position="4"/>
        <end position="130"/>
    </location>
</feature>
<dbReference type="Pfam" id="PF14815">
    <property type="entry name" value="NUDIX_4"/>
    <property type="match status" value="1"/>
</dbReference>
<dbReference type="PANTHER" id="PTHR47707:SF1">
    <property type="entry name" value="NUDIX HYDROLASE FAMILY PROTEIN"/>
    <property type="match status" value="1"/>
</dbReference>
<dbReference type="InterPro" id="IPR029119">
    <property type="entry name" value="MutY_C"/>
</dbReference>
<comment type="catalytic activity">
    <reaction evidence="10">
        <text>8-oxo-dGTP + H2O = 8-oxo-dGMP + diphosphate + H(+)</text>
        <dbReference type="Rhea" id="RHEA:31575"/>
        <dbReference type="ChEBI" id="CHEBI:15377"/>
        <dbReference type="ChEBI" id="CHEBI:15378"/>
        <dbReference type="ChEBI" id="CHEBI:33019"/>
        <dbReference type="ChEBI" id="CHEBI:63224"/>
        <dbReference type="ChEBI" id="CHEBI:77896"/>
        <dbReference type="EC" id="3.6.1.55"/>
    </reaction>
</comment>
<evidence type="ECO:0000256" key="11">
    <source>
        <dbReference type="ARBA" id="ARBA00036904"/>
    </source>
</evidence>
<evidence type="ECO:0000256" key="2">
    <source>
        <dbReference type="ARBA" id="ARBA00005582"/>
    </source>
</evidence>
<dbReference type="CDD" id="cd03425">
    <property type="entry name" value="NUDIX_MutT_NudA_like"/>
    <property type="match status" value="1"/>
</dbReference>
<evidence type="ECO:0000256" key="4">
    <source>
        <dbReference type="ARBA" id="ARBA00022705"/>
    </source>
</evidence>
<evidence type="ECO:0000256" key="16">
    <source>
        <dbReference type="ARBA" id="ARBA00042798"/>
    </source>
</evidence>
<dbReference type="SUPFAM" id="SSF55811">
    <property type="entry name" value="Nudix"/>
    <property type="match status" value="1"/>
</dbReference>
<keyword evidence="7" id="KW-0378">Hydrolase</keyword>
<evidence type="ECO:0000259" key="17">
    <source>
        <dbReference type="PROSITE" id="PS51462"/>
    </source>
</evidence>
<dbReference type="PROSITE" id="PS00893">
    <property type="entry name" value="NUDIX_BOX"/>
    <property type="match status" value="1"/>
</dbReference>
<reference evidence="19" key="1">
    <citation type="journal article" date="2019" name="Int. J. Syst. Evol. Microbiol.">
        <title>The Global Catalogue of Microorganisms (GCM) 10K type strain sequencing project: providing services to taxonomists for standard genome sequencing and annotation.</title>
        <authorList>
            <consortium name="The Broad Institute Genomics Platform"/>
            <consortium name="The Broad Institute Genome Sequencing Center for Infectious Disease"/>
            <person name="Wu L."/>
            <person name="Ma J."/>
        </authorList>
    </citation>
    <scope>NUCLEOTIDE SEQUENCE [LARGE SCALE GENOMIC DNA]</scope>
    <source>
        <strain evidence="19">JCM 32305</strain>
    </source>
</reference>
<keyword evidence="6" id="KW-0227">DNA damage</keyword>
<comment type="catalytic activity">
    <reaction evidence="11">
        <text>8-oxo-GTP + H2O = 8-oxo-GMP + diphosphate + H(+)</text>
        <dbReference type="Rhea" id="RHEA:67616"/>
        <dbReference type="ChEBI" id="CHEBI:15377"/>
        <dbReference type="ChEBI" id="CHEBI:15378"/>
        <dbReference type="ChEBI" id="CHEBI:33019"/>
        <dbReference type="ChEBI" id="CHEBI:143553"/>
        <dbReference type="ChEBI" id="CHEBI:145694"/>
    </reaction>
</comment>